<protein>
    <submittedName>
        <fullName evidence="1">Uncharacterized protein</fullName>
    </submittedName>
</protein>
<reference evidence="1 2" key="1">
    <citation type="submission" date="2020-02" db="EMBL/GenBank/DDBJ databases">
        <authorList>
            <person name="Ferguson B K."/>
        </authorList>
    </citation>
    <scope>NUCLEOTIDE SEQUENCE [LARGE SCALE GENOMIC DNA]</scope>
</reference>
<keyword evidence="2" id="KW-1185">Reference proteome</keyword>
<dbReference type="Proteomes" id="UP000479190">
    <property type="component" value="Unassembled WGS sequence"/>
</dbReference>
<dbReference type="EMBL" id="CADCXV010000002">
    <property type="protein sequence ID" value="CAB0027791.1"/>
    <property type="molecule type" value="Genomic_DNA"/>
</dbReference>
<evidence type="ECO:0000313" key="2">
    <source>
        <dbReference type="Proteomes" id="UP000479190"/>
    </source>
</evidence>
<organism evidence="1 2">
    <name type="scientific">Trichogramma brassicae</name>
    <dbReference type="NCBI Taxonomy" id="86971"/>
    <lineage>
        <taxon>Eukaryota</taxon>
        <taxon>Metazoa</taxon>
        <taxon>Ecdysozoa</taxon>
        <taxon>Arthropoda</taxon>
        <taxon>Hexapoda</taxon>
        <taxon>Insecta</taxon>
        <taxon>Pterygota</taxon>
        <taxon>Neoptera</taxon>
        <taxon>Endopterygota</taxon>
        <taxon>Hymenoptera</taxon>
        <taxon>Apocrita</taxon>
        <taxon>Proctotrupomorpha</taxon>
        <taxon>Chalcidoidea</taxon>
        <taxon>Trichogrammatidae</taxon>
        <taxon>Trichogramma</taxon>
    </lineage>
</organism>
<accession>A0A6H5HSR2</accession>
<name>A0A6H5HSR2_9HYME</name>
<dbReference type="AlphaFoldDB" id="A0A6H5HSR2"/>
<sequence>MSGALEASDAGSMSVSSTPFFFTMLRRGRMLRGRKATSVGLHQSTDAHVFVQYVAFAAFHTRTFMFSLVLPRWPFSLTSARGSTSVVMSMSRWRNAPELWRNGRLNERAQRRVGGLTGSYRTLFRGSRRHGEANYTSHNSCPATVVLGRIYGAPETTWAIHAVEDVEHVFIHCLRFTVIREQLSHLTSGPLDPETIVGFMLAAERINQYSIGYYLLITSKKFFKAPYRPKKIIFVKKRGFSLQKDVSTLVQ</sequence>
<evidence type="ECO:0000313" key="1">
    <source>
        <dbReference type="EMBL" id="CAB0027791.1"/>
    </source>
</evidence>
<gene>
    <name evidence="1" type="ORF">TBRA_LOCUS21</name>
</gene>
<proteinExistence type="predicted"/>